<dbReference type="InterPro" id="IPR022170">
    <property type="entry name" value="MUL1-like"/>
</dbReference>
<evidence type="ECO:0000313" key="14">
    <source>
        <dbReference type="EMBL" id="QJD28609.1"/>
    </source>
</evidence>
<evidence type="ECO:0000256" key="7">
    <source>
        <dbReference type="ARBA" id="ARBA00022771"/>
    </source>
</evidence>
<evidence type="ECO:0000256" key="8">
    <source>
        <dbReference type="ARBA" id="ARBA00022786"/>
    </source>
</evidence>
<accession>A0A858Q442</accession>
<keyword evidence="9" id="KW-0862">Zinc</keyword>
<evidence type="ECO:0000256" key="2">
    <source>
        <dbReference type="ARBA" id="ARBA00004141"/>
    </source>
</evidence>
<evidence type="ECO:0000256" key="4">
    <source>
        <dbReference type="ARBA" id="ARBA00022679"/>
    </source>
</evidence>
<dbReference type="InterPro" id="IPR018247">
    <property type="entry name" value="EF_Hand_1_Ca_BS"/>
</dbReference>
<dbReference type="PROSITE" id="PS00018">
    <property type="entry name" value="EF_HAND_1"/>
    <property type="match status" value="1"/>
</dbReference>
<name>A0A858Q442_9GAMM</name>
<sequence length="308" mass="34398">MGLSDWLAAAAEREIWLLAWLSIAAAALCLWRGFGHLSHGRAITDRPTSRIRSAAQGYVELEGRARMMPGEPIVAPLSGKRCVWYRYTLERKDRESGDSDWQTLDEGASTAIFEIEDETGRCVVDPEDAEVLAPIRVSWRGLYPRPGGLPRGRRSLWDVLCPAGPYRYTESRIPEGEWLFVSGQFAGIGGGDCSPEEETRDLLAAWKRDKAALLRRFDTNRDGDIDLEEWETAREAARNEVLQRRGTAAHPIELNVLRKPRDGSRFLISALPQEHLARRHLWLGLAWLAGFLLAAGLGGAVSARLWTG</sequence>
<protein>
    <recommendedName>
        <fullName evidence="3">RING-type E3 ubiquitin transferase</fullName>
        <ecNumber evidence="3">2.3.2.27</ecNumber>
    </recommendedName>
</protein>
<keyword evidence="10 12" id="KW-1133">Transmembrane helix</keyword>
<keyword evidence="5 12" id="KW-0812">Transmembrane</keyword>
<dbReference type="GO" id="GO:0016020">
    <property type="term" value="C:membrane"/>
    <property type="evidence" value="ECO:0007669"/>
    <property type="project" value="UniProtKB-SubCell"/>
</dbReference>
<keyword evidence="7" id="KW-0863">Zinc-finger</keyword>
<comment type="catalytic activity">
    <reaction evidence="1">
        <text>S-ubiquitinyl-[E2 ubiquitin-conjugating enzyme]-L-cysteine + [acceptor protein]-L-lysine = [E2 ubiquitin-conjugating enzyme]-L-cysteine + N(6)-ubiquitinyl-[acceptor protein]-L-lysine.</text>
        <dbReference type="EC" id="2.3.2.27"/>
    </reaction>
</comment>
<reference evidence="15" key="1">
    <citation type="submission" date="2019-12" db="EMBL/GenBank/DDBJ databases">
        <authorList>
            <person name="Awala S.I."/>
            <person name="Rhee S.K."/>
        </authorList>
    </citation>
    <scope>NUCLEOTIDE SEQUENCE [LARGE SCALE GENOMIC DNA]</scope>
    <source>
        <strain evidence="15">IM1</strain>
    </source>
</reference>
<evidence type="ECO:0000256" key="1">
    <source>
        <dbReference type="ARBA" id="ARBA00000900"/>
    </source>
</evidence>
<dbReference type="EC" id="2.3.2.27" evidence="3"/>
<evidence type="ECO:0000256" key="11">
    <source>
        <dbReference type="ARBA" id="ARBA00023136"/>
    </source>
</evidence>
<organism evidence="14 15">
    <name type="scientific">Methylococcus geothermalis</name>
    <dbReference type="NCBI Taxonomy" id="2681310"/>
    <lineage>
        <taxon>Bacteria</taxon>
        <taxon>Pseudomonadati</taxon>
        <taxon>Pseudomonadota</taxon>
        <taxon>Gammaproteobacteria</taxon>
        <taxon>Methylococcales</taxon>
        <taxon>Methylococcaceae</taxon>
        <taxon>Methylococcus</taxon>
    </lineage>
</organism>
<feature type="transmembrane region" description="Helical" evidence="12">
    <location>
        <begin position="15"/>
        <end position="34"/>
    </location>
</feature>
<evidence type="ECO:0000259" key="13">
    <source>
        <dbReference type="PROSITE" id="PS50222"/>
    </source>
</evidence>
<dbReference type="GO" id="GO:0061630">
    <property type="term" value="F:ubiquitin protein ligase activity"/>
    <property type="evidence" value="ECO:0007669"/>
    <property type="project" value="UniProtKB-EC"/>
</dbReference>
<keyword evidence="11 12" id="KW-0472">Membrane</keyword>
<dbReference type="EMBL" id="CP046565">
    <property type="protein sequence ID" value="QJD28609.1"/>
    <property type="molecule type" value="Genomic_DNA"/>
</dbReference>
<feature type="transmembrane region" description="Helical" evidence="12">
    <location>
        <begin position="281"/>
        <end position="306"/>
    </location>
</feature>
<dbReference type="PROSITE" id="PS50222">
    <property type="entry name" value="EF_HAND_2"/>
    <property type="match status" value="1"/>
</dbReference>
<evidence type="ECO:0000256" key="10">
    <source>
        <dbReference type="ARBA" id="ARBA00022989"/>
    </source>
</evidence>
<feature type="domain" description="EF-hand" evidence="13">
    <location>
        <begin position="205"/>
        <end position="240"/>
    </location>
</feature>
<dbReference type="GO" id="GO:0008270">
    <property type="term" value="F:zinc ion binding"/>
    <property type="evidence" value="ECO:0007669"/>
    <property type="project" value="UniProtKB-KW"/>
</dbReference>
<keyword evidence="15" id="KW-1185">Reference proteome</keyword>
<dbReference type="Proteomes" id="UP000503004">
    <property type="component" value="Chromosome"/>
</dbReference>
<evidence type="ECO:0000256" key="12">
    <source>
        <dbReference type="SAM" id="Phobius"/>
    </source>
</evidence>
<evidence type="ECO:0000256" key="3">
    <source>
        <dbReference type="ARBA" id="ARBA00012483"/>
    </source>
</evidence>
<keyword evidence="8" id="KW-0833">Ubl conjugation pathway</keyword>
<evidence type="ECO:0000256" key="9">
    <source>
        <dbReference type="ARBA" id="ARBA00022833"/>
    </source>
</evidence>
<comment type="subcellular location">
    <subcellularLocation>
        <location evidence="2">Membrane</location>
        <topology evidence="2">Multi-pass membrane protein</topology>
    </subcellularLocation>
</comment>
<evidence type="ECO:0000256" key="6">
    <source>
        <dbReference type="ARBA" id="ARBA00022723"/>
    </source>
</evidence>
<dbReference type="GO" id="GO:0016567">
    <property type="term" value="P:protein ubiquitination"/>
    <property type="evidence" value="ECO:0007669"/>
    <property type="project" value="InterPro"/>
</dbReference>
<dbReference type="GO" id="GO:0005509">
    <property type="term" value="F:calcium ion binding"/>
    <property type="evidence" value="ECO:0007669"/>
    <property type="project" value="InterPro"/>
</dbReference>
<proteinExistence type="predicted"/>
<keyword evidence="6" id="KW-0479">Metal-binding</keyword>
<dbReference type="InterPro" id="IPR002048">
    <property type="entry name" value="EF_hand_dom"/>
</dbReference>
<evidence type="ECO:0000313" key="15">
    <source>
        <dbReference type="Proteomes" id="UP000503004"/>
    </source>
</evidence>
<dbReference type="AlphaFoldDB" id="A0A858Q442"/>
<dbReference type="Pfam" id="PF12483">
    <property type="entry name" value="GIDE"/>
    <property type="match status" value="1"/>
</dbReference>
<keyword evidence="4" id="KW-0808">Transferase</keyword>
<dbReference type="KEGG" id="metu:GNH96_00595"/>
<gene>
    <name evidence="14" type="ORF">GNH96_00595</name>
</gene>
<evidence type="ECO:0000256" key="5">
    <source>
        <dbReference type="ARBA" id="ARBA00022692"/>
    </source>
</evidence>
<dbReference type="RefSeq" id="WP_169601319.1">
    <property type="nucleotide sequence ID" value="NZ_CP046565.1"/>
</dbReference>